<dbReference type="InParanoid" id="A0A1E7FKU7"/>
<dbReference type="PANTHER" id="PTHR44086">
    <property type="entry name" value="THIOSULFATE SULFURTRANSFERASE RDL2, MITOCHONDRIAL-RELATED"/>
    <property type="match status" value="1"/>
</dbReference>
<dbReference type="OrthoDB" id="566238at2759"/>
<evidence type="ECO:0000259" key="1">
    <source>
        <dbReference type="PROSITE" id="PS50206"/>
    </source>
</evidence>
<dbReference type="SUPFAM" id="SSF52821">
    <property type="entry name" value="Rhodanese/Cell cycle control phosphatase"/>
    <property type="match status" value="1"/>
</dbReference>
<dbReference type="PROSITE" id="PS50206">
    <property type="entry name" value="RHODANESE_3"/>
    <property type="match status" value="1"/>
</dbReference>
<proteinExistence type="predicted"/>
<name>A0A1E7FKU7_9STRA</name>
<dbReference type="InterPro" id="IPR001763">
    <property type="entry name" value="Rhodanese-like_dom"/>
</dbReference>
<feature type="domain" description="Rhodanese" evidence="1">
    <location>
        <begin position="13"/>
        <end position="117"/>
    </location>
</feature>
<gene>
    <name evidence="2" type="ORF">FRACYDRAFT_183427</name>
</gene>
<keyword evidence="3" id="KW-1185">Reference proteome</keyword>
<dbReference type="GO" id="GO:0004792">
    <property type="term" value="F:thiosulfate-cyanide sulfurtransferase activity"/>
    <property type="evidence" value="ECO:0007669"/>
    <property type="project" value="TreeGrafter"/>
</dbReference>
<reference evidence="2 3" key="1">
    <citation type="submission" date="2016-09" db="EMBL/GenBank/DDBJ databases">
        <title>Extensive genetic diversity and differential bi-allelic expression allows diatom success in the polar Southern Ocean.</title>
        <authorList>
            <consortium name="DOE Joint Genome Institute"/>
            <person name="Mock T."/>
            <person name="Otillar R.P."/>
            <person name="Strauss J."/>
            <person name="Dupont C."/>
            <person name="Frickenhaus S."/>
            <person name="Maumus F."/>
            <person name="Mcmullan M."/>
            <person name="Sanges R."/>
            <person name="Schmutz J."/>
            <person name="Toseland A."/>
            <person name="Valas R."/>
            <person name="Veluchamy A."/>
            <person name="Ward B.J."/>
            <person name="Allen A."/>
            <person name="Barry K."/>
            <person name="Falciatore A."/>
            <person name="Ferrante M."/>
            <person name="Fortunato A.E."/>
            <person name="Gloeckner G."/>
            <person name="Gruber A."/>
            <person name="Hipkin R."/>
            <person name="Janech M."/>
            <person name="Kroth P."/>
            <person name="Leese F."/>
            <person name="Lindquist E."/>
            <person name="Lyon B.R."/>
            <person name="Martin J."/>
            <person name="Mayer C."/>
            <person name="Parker M."/>
            <person name="Quesneville H."/>
            <person name="Raymond J."/>
            <person name="Uhlig C."/>
            <person name="Valentin K.U."/>
            <person name="Worden A.Z."/>
            <person name="Armbrust E.V."/>
            <person name="Bowler C."/>
            <person name="Green B."/>
            <person name="Moulton V."/>
            <person name="Van Oosterhout C."/>
            <person name="Grigoriev I."/>
        </authorList>
    </citation>
    <scope>NUCLEOTIDE SEQUENCE [LARGE SCALE GENOMIC DNA]</scope>
    <source>
        <strain evidence="2 3">CCMP1102</strain>
    </source>
</reference>
<dbReference type="AlphaFoldDB" id="A0A1E7FKU7"/>
<dbReference type="KEGG" id="fcy:FRACYDRAFT_183427"/>
<dbReference type="SMART" id="SM00450">
    <property type="entry name" value="RHOD"/>
    <property type="match status" value="1"/>
</dbReference>
<dbReference type="EMBL" id="KV784356">
    <property type="protein sequence ID" value="OEU18791.1"/>
    <property type="molecule type" value="Genomic_DNA"/>
</dbReference>
<dbReference type="InterPro" id="IPR036873">
    <property type="entry name" value="Rhodanese-like_dom_sf"/>
</dbReference>
<evidence type="ECO:0000313" key="2">
    <source>
        <dbReference type="EMBL" id="OEU18791.1"/>
    </source>
</evidence>
<dbReference type="Pfam" id="PF00581">
    <property type="entry name" value="Rhodanese"/>
    <property type="match status" value="1"/>
</dbReference>
<dbReference type="PANTHER" id="PTHR44086:SF10">
    <property type="entry name" value="THIOSULFATE SULFURTRANSFERASE_RHODANESE-LIKE DOMAIN-CONTAINING PROTEIN 3"/>
    <property type="match status" value="1"/>
</dbReference>
<accession>A0A1E7FKU7</accession>
<evidence type="ECO:0000313" key="3">
    <source>
        <dbReference type="Proteomes" id="UP000095751"/>
    </source>
</evidence>
<sequence length="118" mass="12854">MTEILAHVENRTGDENYVVMDVRGADEIMMGTGLMSSDVKNLPLPQITSMGAFDMGEASFEAQFNFPKPKIEDTLVFTCQAGPRSQQAAQLAAVSGYKTIIVYEGGADDWFGGEFVYS</sequence>
<protein>
    <recommendedName>
        <fullName evidence="1">Rhodanese domain-containing protein</fullName>
    </recommendedName>
</protein>
<dbReference type="Gene3D" id="3.40.250.10">
    <property type="entry name" value="Rhodanese-like domain"/>
    <property type="match status" value="1"/>
</dbReference>
<dbReference type="Proteomes" id="UP000095751">
    <property type="component" value="Unassembled WGS sequence"/>
</dbReference>
<dbReference type="GO" id="GO:0005739">
    <property type="term" value="C:mitochondrion"/>
    <property type="evidence" value="ECO:0007669"/>
    <property type="project" value="TreeGrafter"/>
</dbReference>
<organism evidence="2 3">
    <name type="scientific">Fragilariopsis cylindrus CCMP1102</name>
    <dbReference type="NCBI Taxonomy" id="635003"/>
    <lineage>
        <taxon>Eukaryota</taxon>
        <taxon>Sar</taxon>
        <taxon>Stramenopiles</taxon>
        <taxon>Ochrophyta</taxon>
        <taxon>Bacillariophyta</taxon>
        <taxon>Bacillariophyceae</taxon>
        <taxon>Bacillariophycidae</taxon>
        <taxon>Bacillariales</taxon>
        <taxon>Bacillariaceae</taxon>
        <taxon>Fragilariopsis</taxon>
    </lineage>
</organism>